<proteinExistence type="predicted"/>
<gene>
    <name evidence="1" type="ORF">EI684_18685</name>
</gene>
<dbReference type="Proteomes" id="UP000280307">
    <property type="component" value="Unassembled WGS sequence"/>
</dbReference>
<organism evidence="1 2">
    <name type="scientific">Candidatus Viridilinea halotolerans</name>
    <dbReference type="NCBI Taxonomy" id="2491704"/>
    <lineage>
        <taxon>Bacteria</taxon>
        <taxon>Bacillati</taxon>
        <taxon>Chloroflexota</taxon>
        <taxon>Chloroflexia</taxon>
        <taxon>Chloroflexales</taxon>
        <taxon>Chloroflexineae</taxon>
        <taxon>Oscillochloridaceae</taxon>
        <taxon>Candidatus Viridilinea</taxon>
    </lineage>
</organism>
<reference evidence="1 2" key="1">
    <citation type="submission" date="2018-12" db="EMBL/GenBank/DDBJ databases">
        <title>Genome Sequence of Candidatus Viridilinea halotolerans isolated from saline sulfide-rich spring.</title>
        <authorList>
            <person name="Grouzdev D.S."/>
            <person name="Burganskaya E.I."/>
            <person name="Krutkina M.S."/>
            <person name="Sukhacheva M.V."/>
            <person name="Gorlenko V.M."/>
        </authorList>
    </citation>
    <scope>NUCLEOTIDE SEQUENCE [LARGE SCALE GENOMIC DNA]</scope>
    <source>
        <strain evidence="1">Chok-6</strain>
    </source>
</reference>
<protein>
    <submittedName>
        <fullName evidence="1">Uncharacterized protein</fullName>
    </submittedName>
</protein>
<accession>A0A426TT83</accession>
<evidence type="ECO:0000313" key="2">
    <source>
        <dbReference type="Proteomes" id="UP000280307"/>
    </source>
</evidence>
<dbReference type="AlphaFoldDB" id="A0A426TT83"/>
<dbReference type="EMBL" id="RSAS01000775">
    <property type="protein sequence ID" value="RRR67616.1"/>
    <property type="molecule type" value="Genomic_DNA"/>
</dbReference>
<sequence length="94" mass="10520">MKDKGDPNEIVIVLDAEFAVLRSSPICTYCRHYRPGDERTCVAFPDEDSIPLAIWQGEYDHRQSYPGDNGIQFEPENVHCAAEVATHFAAHVSA</sequence>
<evidence type="ECO:0000313" key="1">
    <source>
        <dbReference type="EMBL" id="RRR67616.1"/>
    </source>
</evidence>
<comment type="caution">
    <text evidence="1">The sequence shown here is derived from an EMBL/GenBank/DDBJ whole genome shotgun (WGS) entry which is preliminary data.</text>
</comment>
<name>A0A426TT83_9CHLR</name>